<comment type="subcellular location">
    <subcellularLocation>
        <location evidence="1">Membrane</location>
        <topology evidence="1">Multi-pass membrane protein</topology>
    </subcellularLocation>
</comment>
<dbReference type="InterPro" id="IPR027417">
    <property type="entry name" value="P-loop_NTPase"/>
</dbReference>
<keyword evidence="13" id="KW-1185">Reference proteome</keyword>
<evidence type="ECO:0000256" key="8">
    <source>
        <dbReference type="SAM" id="MobiDB-lite"/>
    </source>
</evidence>
<evidence type="ECO:0000313" key="12">
    <source>
        <dbReference type="EMBL" id="ETS79846.1"/>
    </source>
</evidence>
<keyword evidence="4" id="KW-0547">Nucleotide-binding</keyword>
<dbReference type="InterPro" id="IPR003439">
    <property type="entry name" value="ABC_transporter-like_ATP-bd"/>
</dbReference>
<evidence type="ECO:0000256" key="1">
    <source>
        <dbReference type="ARBA" id="ARBA00004141"/>
    </source>
</evidence>
<feature type="transmembrane region" description="Helical" evidence="9">
    <location>
        <begin position="720"/>
        <end position="748"/>
    </location>
</feature>
<dbReference type="InterPro" id="IPR003593">
    <property type="entry name" value="AAA+_ATPase"/>
</dbReference>
<dbReference type="InParanoid" id="W3X3V7"/>
<evidence type="ECO:0000259" key="11">
    <source>
        <dbReference type="PROSITE" id="PS50929"/>
    </source>
</evidence>
<evidence type="ECO:0000256" key="6">
    <source>
        <dbReference type="ARBA" id="ARBA00022989"/>
    </source>
</evidence>
<accession>W3X3V7</accession>
<feature type="domain" description="ABC transmembrane type-1" evidence="11">
    <location>
        <begin position="28"/>
        <end position="327"/>
    </location>
</feature>
<feature type="transmembrane region" description="Helical" evidence="9">
    <location>
        <begin position="951"/>
        <end position="972"/>
    </location>
</feature>
<reference evidence="13" key="1">
    <citation type="journal article" date="2015" name="BMC Genomics">
        <title>Genomic and transcriptomic analysis of the endophytic fungus Pestalotiopsis fici reveals its lifestyle and high potential for synthesis of natural products.</title>
        <authorList>
            <person name="Wang X."/>
            <person name="Zhang X."/>
            <person name="Liu L."/>
            <person name="Xiang M."/>
            <person name="Wang W."/>
            <person name="Sun X."/>
            <person name="Che Y."/>
            <person name="Guo L."/>
            <person name="Liu G."/>
            <person name="Guo L."/>
            <person name="Wang C."/>
            <person name="Yin W.B."/>
            <person name="Stadler M."/>
            <person name="Zhang X."/>
            <person name="Liu X."/>
        </authorList>
    </citation>
    <scope>NUCLEOTIDE SEQUENCE [LARGE SCALE GENOMIC DNA]</scope>
    <source>
        <strain evidence="13">W106-1 / CGMCC3.15140</strain>
    </source>
</reference>
<dbReference type="GO" id="GO:0015421">
    <property type="term" value="F:ABC-type oligopeptide transporter activity"/>
    <property type="evidence" value="ECO:0007669"/>
    <property type="project" value="TreeGrafter"/>
</dbReference>
<evidence type="ECO:0000256" key="9">
    <source>
        <dbReference type="SAM" id="Phobius"/>
    </source>
</evidence>
<dbReference type="Pfam" id="PF00664">
    <property type="entry name" value="ABC_membrane"/>
    <property type="match status" value="2"/>
</dbReference>
<feature type="transmembrane region" description="Helical" evidence="9">
    <location>
        <begin position="21"/>
        <end position="48"/>
    </location>
</feature>
<evidence type="ECO:0000313" key="13">
    <source>
        <dbReference type="Proteomes" id="UP000030651"/>
    </source>
</evidence>
<dbReference type="PANTHER" id="PTHR43394">
    <property type="entry name" value="ATP-DEPENDENT PERMEASE MDL1, MITOCHONDRIAL"/>
    <property type="match status" value="1"/>
</dbReference>
<dbReference type="GO" id="GO:0005743">
    <property type="term" value="C:mitochondrial inner membrane"/>
    <property type="evidence" value="ECO:0007669"/>
    <property type="project" value="TreeGrafter"/>
</dbReference>
<dbReference type="GO" id="GO:0005524">
    <property type="term" value="F:ATP binding"/>
    <property type="evidence" value="ECO:0007669"/>
    <property type="project" value="UniProtKB-KW"/>
</dbReference>
<dbReference type="PANTHER" id="PTHR43394:SF27">
    <property type="entry name" value="ATP-DEPENDENT TRANSLOCASE ABCB1-LIKE"/>
    <property type="match status" value="1"/>
</dbReference>
<dbReference type="InterPro" id="IPR011527">
    <property type="entry name" value="ABC1_TM_dom"/>
</dbReference>
<dbReference type="OrthoDB" id="6500128at2759"/>
<feature type="domain" description="ABC transporter" evidence="10">
    <location>
        <begin position="363"/>
        <end position="642"/>
    </location>
</feature>
<keyword evidence="3 9" id="KW-0812">Transmembrane</keyword>
<keyword evidence="6 9" id="KW-1133">Transmembrane helix</keyword>
<dbReference type="SMART" id="SM00382">
    <property type="entry name" value="AAA"/>
    <property type="match status" value="2"/>
</dbReference>
<feature type="compositionally biased region" description="Basic and acidic residues" evidence="8">
    <location>
        <begin position="686"/>
        <end position="696"/>
    </location>
</feature>
<dbReference type="eggNOG" id="KOG0055">
    <property type="taxonomic scope" value="Eukaryota"/>
</dbReference>
<dbReference type="KEGG" id="pfy:PFICI_07375"/>
<dbReference type="CDD" id="cd18578">
    <property type="entry name" value="ABC_6TM_Pgp_ABCB1_D2_like"/>
    <property type="match status" value="1"/>
</dbReference>
<dbReference type="CDD" id="cd18577">
    <property type="entry name" value="ABC_6TM_Pgp_ABCB1_D1_like"/>
    <property type="match status" value="1"/>
</dbReference>
<dbReference type="Gene3D" id="3.40.50.300">
    <property type="entry name" value="P-loop containing nucleotide triphosphate hydrolases"/>
    <property type="match status" value="2"/>
</dbReference>
<dbReference type="GO" id="GO:0090374">
    <property type="term" value="P:oligopeptide export from mitochondrion"/>
    <property type="evidence" value="ECO:0007669"/>
    <property type="project" value="TreeGrafter"/>
</dbReference>
<feature type="domain" description="ABC transporter" evidence="10">
    <location>
        <begin position="1068"/>
        <end position="1307"/>
    </location>
</feature>
<dbReference type="PROSITE" id="PS50929">
    <property type="entry name" value="ABC_TM1F"/>
    <property type="match status" value="2"/>
</dbReference>
<dbReference type="Proteomes" id="UP000030651">
    <property type="component" value="Unassembled WGS sequence"/>
</dbReference>
<evidence type="ECO:0000256" key="7">
    <source>
        <dbReference type="ARBA" id="ARBA00023136"/>
    </source>
</evidence>
<protein>
    <recommendedName>
        <fullName evidence="14">Leptomycin B resistance protein pmd1</fullName>
    </recommendedName>
</protein>
<name>W3X3V7_PESFW</name>
<dbReference type="GeneID" id="19272388"/>
<dbReference type="Gene3D" id="1.20.1560.10">
    <property type="entry name" value="ABC transporter type 1, transmembrane domain"/>
    <property type="match status" value="1"/>
</dbReference>
<dbReference type="PROSITE" id="PS00211">
    <property type="entry name" value="ABC_TRANSPORTER_1"/>
    <property type="match status" value="2"/>
</dbReference>
<sequence>MPPQRRVSSFLELLFYANPTWIDYGLMLLGTLCAVGAGVPFPLMGILYGNLVDNMNDATCEADSSGTSQQYSGEINQKVLQLVYLGIGAFFLVYGYLLFWSLASQRLSQRIQAKYFSLLLRQDAEFFDLRSAGEISSRLSGAIQAIQAGTSEKVGILISSMSFLITAYAIGFVKYTKLTGMLTYLIPSMLGSSYLCSYLSQKYGSQMSDAIDAASSTASEALNHVAVVHAFGAERPLGQKFTENMTKAKGWGTKKSIYVGAQSGFLYLLAFTANALAFWQGTKAIAASYQQNGEAVSVGDVYTVVLLVVDACTMIGQVAPLLPILATATTSFVKLKQDMEILPKIDVPGEKGACLEPTIDPRMEFQNVSFRYPSRPDVEVLKSVNLSFPAKSHTACVGLSGSGKSTVAALLCRLYDPEQGQILLAGHPIQTLDVANLRGFISLVPQEPSLFDMSILENIALGLSSAIKPELRDLRQALLGSSLARLAADLRKGVPFATASEAYGPDISKIARLVVESAELADVTSFIQRQEFGYGTIVGQGGKLVSGGQRQRIALARALIKDPSILILDEATAALDSASERRVQAALDRAATGRTVITIAHRLSLVTNADNIIVMKDGAVIEQGKHAQLMAVGGQYARLVSLQNLATETARPRMPRGSIESRASYESSTIETLYTDTASYKEITTKKQENEEKEKSQSSSDEAPKGTAIGTMARILRPHLLWLTLAMVAAFIVGCTYVASGIIFGNTIGIASPCTPSAIISSKGRFFALMYVILAIAEGAANLGSWSAFGYVAESLVCSTRVKMFQSLFKQPLSWHETGNRNPSTLLSLITKDASALGSLSGSIVGTCMAVIVNVIVSLIVSHIVAWKIAIVCVAICPIFLAAGWMQLRILSRFEKKHDDAYAQAIGISVASVNSIKTIAALSIEEETIERYKRILKGPNRDVMKASTLSNLWLALGFSTGNFLYSFTYWWGSNLIIKGEYSQTQFLIVLVSILVGAQMWGQLLVLIPEISRAWSAARRIFNILDFKDSWDTPQDNIEALNGAPNGTDDEKLVGSRTSANPSGRGMAIKFRDVCFSYLGRPDIEVLHDVCFEVTAGQFCGLVGPSGSGKSSILRLLQKLYEPTSGGIEVDGRTITESDNSEFRQAVSLVPQDCALFDGSVRFNVGLGARRNQTLTDQDIEEACRIANIHETIMALPRGYETECGANGTHFSGGQRQRIAIARALVRKPQLLLLDESSSALDAESERALQISLRRAAERTTVIAVAHRLQTVKMADVIFVVDEGRIAGRGKHEELMQTNETYRENALHQMLS</sequence>
<feature type="transmembrane region" description="Helical" evidence="9">
    <location>
        <begin position="867"/>
        <end position="888"/>
    </location>
</feature>
<evidence type="ECO:0000256" key="3">
    <source>
        <dbReference type="ARBA" id="ARBA00022692"/>
    </source>
</evidence>
<dbReference type="SUPFAM" id="SSF52540">
    <property type="entry name" value="P-loop containing nucleoside triphosphate hydrolases"/>
    <property type="match status" value="2"/>
</dbReference>
<feature type="transmembrane region" description="Helical" evidence="9">
    <location>
        <begin position="836"/>
        <end position="861"/>
    </location>
</feature>
<dbReference type="EMBL" id="KI912113">
    <property type="protein sequence ID" value="ETS79846.1"/>
    <property type="molecule type" value="Genomic_DNA"/>
</dbReference>
<organism evidence="12 13">
    <name type="scientific">Pestalotiopsis fici (strain W106-1 / CGMCC3.15140)</name>
    <dbReference type="NCBI Taxonomy" id="1229662"/>
    <lineage>
        <taxon>Eukaryota</taxon>
        <taxon>Fungi</taxon>
        <taxon>Dikarya</taxon>
        <taxon>Ascomycota</taxon>
        <taxon>Pezizomycotina</taxon>
        <taxon>Sordariomycetes</taxon>
        <taxon>Xylariomycetidae</taxon>
        <taxon>Amphisphaeriales</taxon>
        <taxon>Sporocadaceae</taxon>
        <taxon>Pestalotiopsis</taxon>
    </lineage>
</organism>
<gene>
    <name evidence="12" type="ORF">PFICI_07375</name>
</gene>
<comment type="similarity">
    <text evidence="2">Belongs to the ABC transporter superfamily. ABCB family. Multidrug resistance exporter (TC 3.A.1.201) subfamily.</text>
</comment>
<dbReference type="FunFam" id="3.40.50.300:FF:000913">
    <property type="entry name" value="ABC multidrug transporter SitT"/>
    <property type="match status" value="1"/>
</dbReference>
<feature type="region of interest" description="Disordered" evidence="8">
    <location>
        <begin position="686"/>
        <end position="705"/>
    </location>
</feature>
<dbReference type="FunCoup" id="W3X3V7">
    <property type="interactions" value="755"/>
</dbReference>
<dbReference type="STRING" id="1229662.W3X3V7"/>
<feature type="transmembrane region" description="Helical" evidence="9">
    <location>
        <begin position="181"/>
        <end position="199"/>
    </location>
</feature>
<proteinExistence type="inferred from homology"/>
<feature type="transmembrane region" description="Helical" evidence="9">
    <location>
        <begin position="257"/>
        <end position="281"/>
    </location>
</feature>
<evidence type="ECO:0008006" key="14">
    <source>
        <dbReference type="Google" id="ProtNLM"/>
    </source>
</evidence>
<evidence type="ECO:0000256" key="2">
    <source>
        <dbReference type="ARBA" id="ARBA00007577"/>
    </source>
</evidence>
<dbReference type="HOGENOM" id="CLU_000604_17_0_1"/>
<dbReference type="InterPro" id="IPR017871">
    <property type="entry name" value="ABC_transporter-like_CS"/>
</dbReference>
<feature type="transmembrane region" description="Helical" evidence="9">
    <location>
        <begin position="154"/>
        <end position="175"/>
    </location>
</feature>
<evidence type="ECO:0000256" key="5">
    <source>
        <dbReference type="ARBA" id="ARBA00022840"/>
    </source>
</evidence>
<dbReference type="InterPro" id="IPR039421">
    <property type="entry name" value="Type_1_exporter"/>
</dbReference>
<feature type="transmembrane region" description="Helical" evidence="9">
    <location>
        <begin position="984"/>
        <end position="1007"/>
    </location>
</feature>
<evidence type="ECO:0000256" key="4">
    <source>
        <dbReference type="ARBA" id="ARBA00022741"/>
    </source>
</evidence>
<dbReference type="SUPFAM" id="SSF90123">
    <property type="entry name" value="ABC transporter transmembrane region"/>
    <property type="match status" value="2"/>
</dbReference>
<dbReference type="GO" id="GO:0016887">
    <property type="term" value="F:ATP hydrolysis activity"/>
    <property type="evidence" value="ECO:0007669"/>
    <property type="project" value="InterPro"/>
</dbReference>
<feature type="transmembrane region" description="Helical" evidence="9">
    <location>
        <begin position="768"/>
        <end position="793"/>
    </location>
</feature>
<feature type="domain" description="ABC transmembrane type-1" evidence="11">
    <location>
        <begin position="725"/>
        <end position="1012"/>
    </location>
</feature>
<dbReference type="InterPro" id="IPR036640">
    <property type="entry name" value="ABC1_TM_sf"/>
</dbReference>
<keyword evidence="5" id="KW-0067">ATP-binding</keyword>
<dbReference type="PROSITE" id="PS50893">
    <property type="entry name" value="ABC_TRANSPORTER_2"/>
    <property type="match status" value="2"/>
</dbReference>
<feature type="transmembrane region" description="Helical" evidence="9">
    <location>
        <begin position="82"/>
        <end position="103"/>
    </location>
</feature>
<dbReference type="RefSeq" id="XP_007834147.1">
    <property type="nucleotide sequence ID" value="XM_007835956.1"/>
</dbReference>
<evidence type="ECO:0000259" key="10">
    <source>
        <dbReference type="PROSITE" id="PS50893"/>
    </source>
</evidence>
<dbReference type="Pfam" id="PF00005">
    <property type="entry name" value="ABC_tran"/>
    <property type="match status" value="2"/>
</dbReference>
<keyword evidence="7 9" id="KW-0472">Membrane</keyword>